<evidence type="ECO:0008006" key="3">
    <source>
        <dbReference type="Google" id="ProtNLM"/>
    </source>
</evidence>
<dbReference type="OrthoDB" id="8911262at2"/>
<evidence type="ECO:0000313" key="1">
    <source>
        <dbReference type="EMBL" id="BAO28361.1"/>
    </source>
</evidence>
<proteinExistence type="predicted"/>
<evidence type="ECO:0000313" key="2">
    <source>
        <dbReference type="Proteomes" id="UP000031637"/>
    </source>
</evidence>
<organism evidence="1 2">
    <name type="scientific">Sulfuritalea hydrogenivorans sk43H</name>
    <dbReference type="NCBI Taxonomy" id="1223802"/>
    <lineage>
        <taxon>Bacteria</taxon>
        <taxon>Pseudomonadati</taxon>
        <taxon>Pseudomonadota</taxon>
        <taxon>Betaproteobacteria</taxon>
        <taxon>Nitrosomonadales</taxon>
        <taxon>Sterolibacteriaceae</taxon>
        <taxon>Sulfuritalea</taxon>
    </lineage>
</organism>
<dbReference type="KEGG" id="shd:SUTH_00547"/>
<dbReference type="Pfam" id="PF06945">
    <property type="entry name" value="DUF1289"/>
    <property type="match status" value="1"/>
</dbReference>
<name>W0SBI3_9PROT</name>
<reference evidence="1 2" key="1">
    <citation type="journal article" date="2014" name="Syst. Appl. Microbiol.">
        <title>Complete genomes of freshwater sulfur oxidizers Sulfuricella denitrificans skB26 and Sulfuritalea hydrogenivorans sk43H: genetic insights into the sulfur oxidation pathway of betaproteobacteria.</title>
        <authorList>
            <person name="Watanabe T."/>
            <person name="Kojima H."/>
            <person name="Fukui M."/>
        </authorList>
    </citation>
    <scope>NUCLEOTIDE SEQUENCE [LARGE SCALE GENOMIC DNA]</scope>
    <source>
        <strain evidence="1">DSM22779</strain>
    </source>
</reference>
<dbReference type="HOGENOM" id="CLU_162538_6_2_4"/>
<dbReference type="PANTHER" id="PTHR35175">
    <property type="entry name" value="DUF1289 DOMAIN-CONTAINING PROTEIN"/>
    <property type="match status" value="1"/>
</dbReference>
<accession>W0SBI3</accession>
<gene>
    <name evidence="1" type="ORF">SUTH_00547</name>
</gene>
<protein>
    <recommendedName>
        <fullName evidence="3">Fe-S protein</fullName>
    </recommendedName>
</protein>
<keyword evidence="2" id="KW-1185">Reference proteome</keyword>
<dbReference type="EMBL" id="AP012547">
    <property type="protein sequence ID" value="BAO28361.1"/>
    <property type="molecule type" value="Genomic_DNA"/>
</dbReference>
<dbReference type="InterPro" id="IPR010710">
    <property type="entry name" value="DUF1289"/>
</dbReference>
<dbReference type="STRING" id="1223802.SUTH_00547"/>
<dbReference type="PANTHER" id="PTHR35175:SF2">
    <property type="entry name" value="DUF1289 DOMAIN-CONTAINING PROTEIN"/>
    <property type="match status" value="1"/>
</dbReference>
<dbReference type="Proteomes" id="UP000031637">
    <property type="component" value="Chromosome"/>
</dbReference>
<dbReference type="AlphaFoldDB" id="W0SBI3"/>
<dbReference type="RefSeq" id="WP_041096902.1">
    <property type="nucleotide sequence ID" value="NZ_AP012547.1"/>
</dbReference>
<sequence length="67" mass="7292">MPEAVASPCVNICRMEDGLCAGCLRTIDEIARWASSGDEDKRLILAAVAQRRIRRDPDADPACNCSD</sequence>